<sequence>MTEGQISAGAKKSCKVSSIYTQKNDIPRDVKSDNVLLSLDGNIKIADFGFCVQTDKATTMIGSPNWMAPEVVTRKEYGQKADIWSLGIMAIEMIQRGPPYLNETPLRSFYLITNIGTPKLKYPDVLSTKIKDFLQAALMRSLT</sequence>
<dbReference type="PROSITE" id="PS50011">
    <property type="entry name" value="PROTEIN_KINASE_DOM"/>
    <property type="match status" value="1"/>
</dbReference>
<evidence type="ECO:0000313" key="2">
    <source>
        <dbReference type="EMBL" id="KAK6527410.1"/>
    </source>
</evidence>
<name>A0AAV9WX68_9PEZI</name>
<dbReference type="GO" id="GO:0043408">
    <property type="term" value="P:regulation of MAPK cascade"/>
    <property type="evidence" value="ECO:0007669"/>
    <property type="project" value="TreeGrafter"/>
</dbReference>
<keyword evidence="3" id="KW-1185">Reference proteome</keyword>
<dbReference type="PANTHER" id="PTHR48015:SF35">
    <property type="entry name" value="SERINE_THREONINE-PROTEIN KINASE PAK"/>
    <property type="match status" value="1"/>
</dbReference>
<dbReference type="Pfam" id="PF00069">
    <property type="entry name" value="Pkinase"/>
    <property type="match status" value="1"/>
</dbReference>
<dbReference type="AlphaFoldDB" id="A0AAV9WX68"/>
<dbReference type="EMBL" id="JAVHJO010000015">
    <property type="protein sequence ID" value="KAK6527410.1"/>
    <property type="molecule type" value="Genomic_DNA"/>
</dbReference>
<evidence type="ECO:0000259" key="1">
    <source>
        <dbReference type="PROSITE" id="PS50011"/>
    </source>
</evidence>
<dbReference type="GO" id="GO:0004674">
    <property type="term" value="F:protein serine/threonine kinase activity"/>
    <property type="evidence" value="ECO:0007669"/>
    <property type="project" value="TreeGrafter"/>
</dbReference>
<protein>
    <submittedName>
        <fullName evidence="2">P21 protein (Cdc42 Rac)-activated kinase</fullName>
    </submittedName>
</protein>
<dbReference type="Gene3D" id="1.10.510.10">
    <property type="entry name" value="Transferase(Phosphotransferase) domain 1"/>
    <property type="match status" value="1"/>
</dbReference>
<organism evidence="2 3">
    <name type="scientific">Orbilia ellipsospora</name>
    <dbReference type="NCBI Taxonomy" id="2528407"/>
    <lineage>
        <taxon>Eukaryota</taxon>
        <taxon>Fungi</taxon>
        <taxon>Dikarya</taxon>
        <taxon>Ascomycota</taxon>
        <taxon>Pezizomycotina</taxon>
        <taxon>Orbiliomycetes</taxon>
        <taxon>Orbiliales</taxon>
        <taxon>Orbiliaceae</taxon>
        <taxon>Orbilia</taxon>
    </lineage>
</organism>
<keyword evidence="2" id="KW-0418">Kinase</keyword>
<reference evidence="2 3" key="1">
    <citation type="submission" date="2019-10" db="EMBL/GenBank/DDBJ databases">
        <authorList>
            <person name="Palmer J.M."/>
        </authorList>
    </citation>
    <scope>NUCLEOTIDE SEQUENCE [LARGE SCALE GENOMIC DNA]</scope>
    <source>
        <strain evidence="2 3">TWF694</strain>
    </source>
</reference>
<dbReference type="GO" id="GO:0005524">
    <property type="term" value="F:ATP binding"/>
    <property type="evidence" value="ECO:0007669"/>
    <property type="project" value="InterPro"/>
</dbReference>
<dbReference type="PANTHER" id="PTHR48015">
    <property type="entry name" value="SERINE/THREONINE-PROTEIN KINASE TAO"/>
    <property type="match status" value="1"/>
</dbReference>
<comment type="caution">
    <text evidence="2">The sequence shown here is derived from an EMBL/GenBank/DDBJ whole genome shotgun (WGS) entry which is preliminary data.</text>
</comment>
<dbReference type="SUPFAM" id="SSF56112">
    <property type="entry name" value="Protein kinase-like (PK-like)"/>
    <property type="match status" value="1"/>
</dbReference>
<dbReference type="InterPro" id="IPR000719">
    <property type="entry name" value="Prot_kinase_dom"/>
</dbReference>
<dbReference type="InterPro" id="IPR050285">
    <property type="entry name" value="STE20_Ser/Thr_kinase"/>
</dbReference>
<feature type="domain" description="Protein kinase" evidence="1">
    <location>
        <begin position="1"/>
        <end position="143"/>
    </location>
</feature>
<dbReference type="SMART" id="SM00220">
    <property type="entry name" value="S_TKc"/>
    <property type="match status" value="1"/>
</dbReference>
<gene>
    <name evidence="2" type="primary">PAK1_1</name>
    <name evidence="2" type="ORF">TWF694_004399</name>
</gene>
<dbReference type="Proteomes" id="UP001365542">
    <property type="component" value="Unassembled WGS sequence"/>
</dbReference>
<dbReference type="GO" id="GO:0035556">
    <property type="term" value="P:intracellular signal transduction"/>
    <property type="evidence" value="ECO:0007669"/>
    <property type="project" value="TreeGrafter"/>
</dbReference>
<dbReference type="GO" id="GO:0005737">
    <property type="term" value="C:cytoplasm"/>
    <property type="evidence" value="ECO:0007669"/>
    <property type="project" value="TreeGrafter"/>
</dbReference>
<evidence type="ECO:0000313" key="3">
    <source>
        <dbReference type="Proteomes" id="UP001365542"/>
    </source>
</evidence>
<proteinExistence type="predicted"/>
<keyword evidence="2" id="KW-0808">Transferase</keyword>
<accession>A0AAV9WX68</accession>
<dbReference type="InterPro" id="IPR011009">
    <property type="entry name" value="Kinase-like_dom_sf"/>
</dbReference>